<evidence type="ECO:0000313" key="3">
    <source>
        <dbReference type="EMBL" id="SDH85800.1"/>
    </source>
</evidence>
<organism evidence="3 4">
    <name type="scientific">Desulfosporosinus hippei DSM 8344</name>
    <dbReference type="NCBI Taxonomy" id="1121419"/>
    <lineage>
        <taxon>Bacteria</taxon>
        <taxon>Bacillati</taxon>
        <taxon>Bacillota</taxon>
        <taxon>Clostridia</taxon>
        <taxon>Eubacteriales</taxon>
        <taxon>Desulfitobacteriaceae</taxon>
        <taxon>Desulfosporosinus</taxon>
    </lineage>
</organism>
<sequence>MMDYIRSVLSLIFAISVMYMLLDCEIKHKKDRFLLGLYAVVVLVCDGFVLLNLGYSQFMKLYPLLVHLPVFLAFVFISKFKAIKVFFILLTLIAISTSFSLVGLIISSFFGSSREIVNIVCYILYLPTGFIIYKYIRPPFLYMMHNTDKGWLGFCVIPLSYSLLIYSIARYDLDNVIIRPILKDAVLLFILTLSAYFLILQFFKQTREQITLQNEQNLLMTQVAAAQTHFEALEESQEKTMLYRHDMRHHLNLINSYLVDNNKEAAQKYITEVEKTIEGVVVEKYCMNYTVNLILSSYIAKAKNEQISVETQINLPEKNVVSDMDLCVIFANALENAISACKGIYGANDRIIKIVSKVNNNKLYIQITNSFDGTIIFVDDIPISTDMNHGFGTKSIAAIAHKYGGMYSFTAEDRIFKTSIIL</sequence>
<evidence type="ECO:0000313" key="4">
    <source>
        <dbReference type="Proteomes" id="UP000198656"/>
    </source>
</evidence>
<gene>
    <name evidence="3" type="ORF">SAMN05443529_12082</name>
</gene>
<evidence type="ECO:0000256" key="1">
    <source>
        <dbReference type="SAM" id="Phobius"/>
    </source>
</evidence>
<evidence type="ECO:0000259" key="2">
    <source>
        <dbReference type="Pfam" id="PF14501"/>
    </source>
</evidence>
<dbReference type="Pfam" id="PF14501">
    <property type="entry name" value="HATPase_c_5"/>
    <property type="match status" value="1"/>
</dbReference>
<dbReference type="InterPro" id="IPR032834">
    <property type="entry name" value="NatK-like_C"/>
</dbReference>
<feature type="transmembrane region" description="Helical" evidence="1">
    <location>
        <begin position="61"/>
        <end position="78"/>
    </location>
</feature>
<feature type="transmembrane region" description="Helical" evidence="1">
    <location>
        <begin position="6"/>
        <end position="22"/>
    </location>
</feature>
<protein>
    <submittedName>
        <fullName evidence="3">GHKL domain-containing protein</fullName>
    </submittedName>
</protein>
<keyword evidence="1" id="KW-0472">Membrane</keyword>
<name>A0A1G8FUN4_9FIRM</name>
<feature type="transmembrane region" description="Helical" evidence="1">
    <location>
        <begin position="34"/>
        <end position="55"/>
    </location>
</feature>
<proteinExistence type="predicted"/>
<feature type="transmembrane region" description="Helical" evidence="1">
    <location>
        <begin position="148"/>
        <end position="169"/>
    </location>
</feature>
<dbReference type="CDD" id="cd16935">
    <property type="entry name" value="HATPase_AgrC-ComD-like"/>
    <property type="match status" value="1"/>
</dbReference>
<dbReference type="OrthoDB" id="1837658at2"/>
<reference evidence="4" key="1">
    <citation type="submission" date="2016-10" db="EMBL/GenBank/DDBJ databases">
        <authorList>
            <person name="Varghese N."/>
            <person name="Submissions S."/>
        </authorList>
    </citation>
    <scope>NUCLEOTIDE SEQUENCE [LARGE SCALE GENOMIC DNA]</scope>
    <source>
        <strain evidence="4">DSM 8344</strain>
    </source>
</reference>
<feature type="transmembrane region" description="Helical" evidence="1">
    <location>
        <begin position="181"/>
        <end position="203"/>
    </location>
</feature>
<feature type="domain" description="Sensor histidine kinase NatK-like C-terminal" evidence="2">
    <location>
        <begin position="324"/>
        <end position="421"/>
    </location>
</feature>
<dbReference type="InterPro" id="IPR036890">
    <property type="entry name" value="HATPase_C_sf"/>
</dbReference>
<feature type="transmembrane region" description="Helical" evidence="1">
    <location>
        <begin position="85"/>
        <end position="110"/>
    </location>
</feature>
<dbReference type="AlphaFoldDB" id="A0A1G8FUN4"/>
<feature type="transmembrane region" description="Helical" evidence="1">
    <location>
        <begin position="116"/>
        <end position="136"/>
    </location>
</feature>
<dbReference type="EMBL" id="FNCP01000020">
    <property type="protein sequence ID" value="SDH85800.1"/>
    <property type="molecule type" value="Genomic_DNA"/>
</dbReference>
<dbReference type="STRING" id="1121419.SAMN05443529_12082"/>
<dbReference type="Proteomes" id="UP000198656">
    <property type="component" value="Unassembled WGS sequence"/>
</dbReference>
<keyword evidence="4" id="KW-1185">Reference proteome</keyword>
<keyword evidence="1" id="KW-0812">Transmembrane</keyword>
<dbReference type="Gene3D" id="3.30.565.10">
    <property type="entry name" value="Histidine kinase-like ATPase, C-terminal domain"/>
    <property type="match status" value="1"/>
</dbReference>
<dbReference type="RefSeq" id="WP_092334706.1">
    <property type="nucleotide sequence ID" value="NZ_FNCP01000020.1"/>
</dbReference>
<accession>A0A1G8FUN4</accession>
<keyword evidence="1" id="KW-1133">Transmembrane helix</keyword>